<reference evidence="2" key="3">
    <citation type="submission" date="2025-08" db="UniProtKB">
        <authorList>
            <consortium name="Ensembl"/>
        </authorList>
    </citation>
    <scope>IDENTIFICATION</scope>
</reference>
<accession>H2Y1X9</accession>
<reference evidence="2" key="4">
    <citation type="submission" date="2025-09" db="UniProtKB">
        <authorList>
            <consortium name="Ensembl"/>
        </authorList>
    </citation>
    <scope>IDENTIFICATION</scope>
</reference>
<evidence type="ECO:0000256" key="1">
    <source>
        <dbReference type="SAM" id="MobiDB-lite"/>
    </source>
</evidence>
<keyword evidence="3" id="KW-1185">Reference proteome</keyword>
<proteinExistence type="predicted"/>
<protein>
    <submittedName>
        <fullName evidence="2">Uncharacterized protein</fullName>
    </submittedName>
</protein>
<dbReference type="HOGENOM" id="CLU_3190999_0_0_1"/>
<dbReference type="Proteomes" id="UP000008144">
    <property type="component" value="Chromosome 12"/>
</dbReference>
<reference evidence="2" key="2">
    <citation type="journal article" date="2008" name="Genome Biol.">
        <title>Improved genome assembly and evidence-based global gene model set for the chordate Ciona intestinalis: new insight into intron and operon populations.</title>
        <authorList>
            <person name="Satou Y."/>
            <person name="Mineta K."/>
            <person name="Ogasawara M."/>
            <person name="Sasakura Y."/>
            <person name="Shoguchi E."/>
            <person name="Ueno K."/>
            <person name="Yamada L."/>
            <person name="Matsumoto J."/>
            <person name="Wasserscheid J."/>
            <person name="Dewar K."/>
            <person name="Wiley G.B."/>
            <person name="Macmil S.L."/>
            <person name="Roe B.A."/>
            <person name="Zeller R.W."/>
            <person name="Hastings K.E."/>
            <person name="Lemaire P."/>
            <person name="Lindquist E."/>
            <person name="Endo T."/>
            <person name="Hotta K."/>
            <person name="Inaba K."/>
        </authorList>
    </citation>
    <scope>NUCLEOTIDE SEQUENCE [LARGE SCALE GENOMIC DNA]</scope>
    <source>
        <strain evidence="2">wild type</strain>
    </source>
</reference>
<sequence>MVCDVTEDQADHHDKNAEKLARKAAEENRTKKNKDEDAIKDTRFEI</sequence>
<evidence type="ECO:0000313" key="3">
    <source>
        <dbReference type="Proteomes" id="UP000008144"/>
    </source>
</evidence>
<feature type="compositionally biased region" description="Basic and acidic residues" evidence="1">
    <location>
        <begin position="9"/>
        <end position="46"/>
    </location>
</feature>
<dbReference type="AlphaFoldDB" id="H2Y1X9"/>
<dbReference type="InParanoid" id="H2Y1X9"/>
<organism evidence="2 3">
    <name type="scientific">Ciona intestinalis</name>
    <name type="common">Transparent sea squirt</name>
    <name type="synonym">Ascidia intestinalis</name>
    <dbReference type="NCBI Taxonomy" id="7719"/>
    <lineage>
        <taxon>Eukaryota</taxon>
        <taxon>Metazoa</taxon>
        <taxon>Chordata</taxon>
        <taxon>Tunicata</taxon>
        <taxon>Ascidiacea</taxon>
        <taxon>Phlebobranchia</taxon>
        <taxon>Cionidae</taxon>
        <taxon>Ciona</taxon>
    </lineage>
</organism>
<dbReference type="Ensembl" id="ENSCINT00000036272.1">
    <property type="protein sequence ID" value="ENSCINP00000035914.1"/>
    <property type="gene ID" value="ENSCING00000017895.1"/>
</dbReference>
<name>H2Y1X9_CIOIN</name>
<dbReference type="EMBL" id="EAAA01000908">
    <property type="status" value="NOT_ANNOTATED_CDS"/>
    <property type="molecule type" value="Genomic_DNA"/>
</dbReference>
<evidence type="ECO:0000313" key="2">
    <source>
        <dbReference type="Ensembl" id="ENSCINP00000035914.1"/>
    </source>
</evidence>
<reference evidence="3" key="1">
    <citation type="journal article" date="2002" name="Science">
        <title>The draft genome of Ciona intestinalis: insights into chordate and vertebrate origins.</title>
        <authorList>
            <person name="Dehal P."/>
            <person name="Satou Y."/>
            <person name="Campbell R.K."/>
            <person name="Chapman J."/>
            <person name="Degnan B."/>
            <person name="De Tomaso A."/>
            <person name="Davidson B."/>
            <person name="Di Gregorio A."/>
            <person name="Gelpke M."/>
            <person name="Goodstein D.M."/>
            <person name="Harafuji N."/>
            <person name="Hastings K.E."/>
            <person name="Ho I."/>
            <person name="Hotta K."/>
            <person name="Huang W."/>
            <person name="Kawashima T."/>
            <person name="Lemaire P."/>
            <person name="Martinez D."/>
            <person name="Meinertzhagen I.A."/>
            <person name="Necula S."/>
            <person name="Nonaka M."/>
            <person name="Putnam N."/>
            <person name="Rash S."/>
            <person name="Saiga H."/>
            <person name="Satake M."/>
            <person name="Terry A."/>
            <person name="Yamada L."/>
            <person name="Wang H.G."/>
            <person name="Awazu S."/>
            <person name="Azumi K."/>
            <person name="Boore J."/>
            <person name="Branno M."/>
            <person name="Chin-Bow S."/>
            <person name="DeSantis R."/>
            <person name="Doyle S."/>
            <person name="Francino P."/>
            <person name="Keys D.N."/>
            <person name="Haga S."/>
            <person name="Hayashi H."/>
            <person name="Hino K."/>
            <person name="Imai K.S."/>
            <person name="Inaba K."/>
            <person name="Kano S."/>
            <person name="Kobayashi K."/>
            <person name="Kobayashi M."/>
            <person name="Lee B.I."/>
            <person name="Makabe K.W."/>
            <person name="Manohar C."/>
            <person name="Matassi G."/>
            <person name="Medina M."/>
            <person name="Mochizuki Y."/>
            <person name="Mount S."/>
            <person name="Morishita T."/>
            <person name="Miura S."/>
            <person name="Nakayama A."/>
            <person name="Nishizaka S."/>
            <person name="Nomoto H."/>
            <person name="Ohta F."/>
            <person name="Oishi K."/>
            <person name="Rigoutsos I."/>
            <person name="Sano M."/>
            <person name="Sasaki A."/>
            <person name="Sasakura Y."/>
            <person name="Shoguchi E."/>
            <person name="Shin-i T."/>
            <person name="Spagnuolo A."/>
            <person name="Stainier D."/>
            <person name="Suzuki M.M."/>
            <person name="Tassy O."/>
            <person name="Takatori N."/>
            <person name="Tokuoka M."/>
            <person name="Yagi K."/>
            <person name="Yoshizaki F."/>
            <person name="Wada S."/>
            <person name="Zhang C."/>
            <person name="Hyatt P.D."/>
            <person name="Larimer F."/>
            <person name="Detter C."/>
            <person name="Doggett N."/>
            <person name="Glavina T."/>
            <person name="Hawkins T."/>
            <person name="Richardson P."/>
            <person name="Lucas S."/>
            <person name="Kohara Y."/>
            <person name="Levine M."/>
            <person name="Satoh N."/>
            <person name="Rokhsar D.S."/>
        </authorList>
    </citation>
    <scope>NUCLEOTIDE SEQUENCE [LARGE SCALE GENOMIC DNA]</scope>
</reference>
<feature type="region of interest" description="Disordered" evidence="1">
    <location>
        <begin position="1"/>
        <end position="46"/>
    </location>
</feature>